<accession>A0AAX6FTN3</accession>
<feature type="region of interest" description="Disordered" evidence="1">
    <location>
        <begin position="40"/>
        <end position="75"/>
    </location>
</feature>
<gene>
    <name evidence="2" type="ORF">M6B38_401280</name>
</gene>
<protein>
    <submittedName>
        <fullName evidence="2">Uncharacterized protein</fullName>
    </submittedName>
</protein>
<dbReference type="AlphaFoldDB" id="A0AAX6FTN3"/>
<reference evidence="2" key="1">
    <citation type="journal article" date="2023" name="GigaByte">
        <title>Genome assembly of the bearded iris, Iris pallida Lam.</title>
        <authorList>
            <person name="Bruccoleri R.E."/>
            <person name="Oakeley E.J."/>
            <person name="Faust A.M.E."/>
            <person name="Altorfer M."/>
            <person name="Dessus-Babus S."/>
            <person name="Burckhardt D."/>
            <person name="Oertli M."/>
            <person name="Naumann U."/>
            <person name="Petersen F."/>
            <person name="Wong J."/>
        </authorList>
    </citation>
    <scope>NUCLEOTIDE SEQUENCE</scope>
    <source>
        <strain evidence="2">GSM-AAB239-AS_SAM_17_03QT</strain>
    </source>
</reference>
<organism evidence="2 3">
    <name type="scientific">Iris pallida</name>
    <name type="common">Sweet iris</name>
    <dbReference type="NCBI Taxonomy" id="29817"/>
    <lineage>
        <taxon>Eukaryota</taxon>
        <taxon>Viridiplantae</taxon>
        <taxon>Streptophyta</taxon>
        <taxon>Embryophyta</taxon>
        <taxon>Tracheophyta</taxon>
        <taxon>Spermatophyta</taxon>
        <taxon>Magnoliopsida</taxon>
        <taxon>Liliopsida</taxon>
        <taxon>Asparagales</taxon>
        <taxon>Iridaceae</taxon>
        <taxon>Iridoideae</taxon>
        <taxon>Irideae</taxon>
        <taxon>Iris</taxon>
    </lineage>
</organism>
<evidence type="ECO:0000256" key="1">
    <source>
        <dbReference type="SAM" id="MobiDB-lite"/>
    </source>
</evidence>
<evidence type="ECO:0000313" key="3">
    <source>
        <dbReference type="Proteomes" id="UP001140949"/>
    </source>
</evidence>
<proteinExistence type="predicted"/>
<sequence>MNEWMDGWAKWDVLYRDFNSWEVDLELILLSNDIAWESYGSRAEEEEEEEEEGPPLPFANKKLGHHQNTKKSLSLLQKPTKLTDYLAGQ</sequence>
<keyword evidence="3" id="KW-1185">Reference proteome</keyword>
<feature type="compositionally biased region" description="Acidic residues" evidence="1">
    <location>
        <begin position="44"/>
        <end position="53"/>
    </location>
</feature>
<dbReference type="Proteomes" id="UP001140949">
    <property type="component" value="Unassembled WGS sequence"/>
</dbReference>
<comment type="caution">
    <text evidence="2">The sequence shown here is derived from an EMBL/GenBank/DDBJ whole genome shotgun (WGS) entry which is preliminary data.</text>
</comment>
<dbReference type="EMBL" id="JANAVB010025999">
    <property type="protein sequence ID" value="KAJ6819789.1"/>
    <property type="molecule type" value="Genomic_DNA"/>
</dbReference>
<reference evidence="2" key="2">
    <citation type="submission" date="2023-04" db="EMBL/GenBank/DDBJ databases">
        <authorList>
            <person name="Bruccoleri R.E."/>
            <person name="Oakeley E.J."/>
            <person name="Faust A.-M."/>
            <person name="Dessus-Babus S."/>
            <person name="Altorfer M."/>
            <person name="Burckhardt D."/>
            <person name="Oertli M."/>
            <person name="Naumann U."/>
            <person name="Petersen F."/>
            <person name="Wong J."/>
        </authorList>
    </citation>
    <scope>NUCLEOTIDE SEQUENCE</scope>
    <source>
        <strain evidence="2">GSM-AAB239-AS_SAM_17_03QT</strain>
        <tissue evidence="2">Leaf</tissue>
    </source>
</reference>
<evidence type="ECO:0000313" key="2">
    <source>
        <dbReference type="EMBL" id="KAJ6819789.1"/>
    </source>
</evidence>
<name>A0AAX6FTN3_IRIPA</name>